<organism evidence="9 10">
    <name type="scientific">Saponaria officinalis</name>
    <name type="common">Common soapwort</name>
    <name type="synonym">Lychnis saponaria</name>
    <dbReference type="NCBI Taxonomy" id="3572"/>
    <lineage>
        <taxon>Eukaryota</taxon>
        <taxon>Viridiplantae</taxon>
        <taxon>Streptophyta</taxon>
        <taxon>Embryophyta</taxon>
        <taxon>Tracheophyta</taxon>
        <taxon>Spermatophyta</taxon>
        <taxon>Magnoliopsida</taxon>
        <taxon>eudicotyledons</taxon>
        <taxon>Gunneridae</taxon>
        <taxon>Pentapetalae</taxon>
        <taxon>Caryophyllales</taxon>
        <taxon>Caryophyllaceae</taxon>
        <taxon>Caryophylleae</taxon>
        <taxon>Saponaria</taxon>
    </lineage>
</organism>
<evidence type="ECO:0000256" key="7">
    <source>
        <dbReference type="SAM" id="MobiDB-lite"/>
    </source>
</evidence>
<keyword evidence="5" id="KW-0479">Metal-binding</keyword>
<evidence type="ECO:0000256" key="1">
    <source>
        <dbReference type="ARBA" id="ARBA00000900"/>
    </source>
</evidence>
<reference evidence="9 10" key="1">
    <citation type="submission" date="2024-03" db="EMBL/GenBank/DDBJ databases">
        <title>WGS assembly of Saponaria officinalis var. Norfolk2.</title>
        <authorList>
            <person name="Jenkins J."/>
            <person name="Shu S."/>
            <person name="Grimwood J."/>
            <person name="Barry K."/>
            <person name="Goodstein D."/>
            <person name="Schmutz J."/>
            <person name="Leebens-Mack J."/>
            <person name="Osbourn A."/>
        </authorList>
    </citation>
    <scope>NUCLEOTIDE SEQUENCE [LARGE SCALE GENOMIC DNA]</scope>
    <source>
        <strain evidence="10">cv. Norfolk2</strain>
        <strain evidence="9">JIC</strain>
        <tissue evidence="9">Leaf</tissue>
    </source>
</reference>
<feature type="region of interest" description="Disordered" evidence="7">
    <location>
        <begin position="1"/>
        <end position="47"/>
    </location>
</feature>
<dbReference type="GO" id="GO:0016604">
    <property type="term" value="C:nuclear body"/>
    <property type="evidence" value="ECO:0007669"/>
    <property type="project" value="UniProtKB-SubCell"/>
</dbReference>
<evidence type="ECO:0000256" key="2">
    <source>
        <dbReference type="ARBA" id="ARBA00012483"/>
    </source>
</evidence>
<sequence>MPRRLTFDEMPETDEEEEEEEDEDGDENEEEEDEEEEEDDSDDELFIEDGGEESVAAVDMVFEVPNSDMATTSTTYNAAAAVEEDEGSEWNREEIDGLFCPICMEPWSSSGEHLPSCLSCGHMFGMSCIKKWLGQCRSSAKAGKCPQCNKKCTLKDVRRIYGSRVVVVDEESQKRIRFLEAKCSSLEKQDEEWRKKEIEWRMKMLVWQKKEACWREKYEDLNKRTSNLERSVEELGKKSSRPIAALQCSSGSKLGLNHSPDLASSFELKQDLLLDGARYFDVDHLGQILVIARRPTQLGGPHILTKMSLASPYEQDDVLLPSTVRSVRDVHVSPSGRFALLASMGKKLSVVSLESNNIVVNYDLPVAAWSCSWDINDSNYVYTGLQNGMVLVFDLRQTDRPLETRIGLTSNPVHTIYSLLENSAVPSGTKNLLTASSVGLCRWDLGVVPELPTLIDETANQGVCISLAYCQNSDNIVATFRPKMEMPDDNGISQVSQTQSHNMGQNVLGSHVLFKRLNSRYHNFGSIYSYVPGIRLPKSTILGIGDDTSLFACGDDSTCNLALLELPSLTVTHCLQSNHPVRDVKYATSVNPNLLCCLSEDRVQLYCHKHQ</sequence>
<name>A0AAW1KUC9_SAPOF</name>
<keyword evidence="10" id="KW-1185">Reference proteome</keyword>
<dbReference type="InterPro" id="IPR056527">
    <property type="entry name" value="WD40_RFWD3"/>
</dbReference>
<accession>A0AAW1KUC9</accession>
<evidence type="ECO:0000259" key="8">
    <source>
        <dbReference type="PROSITE" id="PS50089"/>
    </source>
</evidence>
<comment type="subcellular location">
    <subcellularLocation>
        <location evidence="4">Nucleus</location>
        <location evidence="4">Nuclear body</location>
    </subcellularLocation>
</comment>
<dbReference type="EMBL" id="JBDFQZ010000005">
    <property type="protein sequence ID" value="KAK9723902.1"/>
    <property type="molecule type" value="Genomic_DNA"/>
</dbReference>
<dbReference type="Gene3D" id="3.30.40.10">
    <property type="entry name" value="Zinc/RING finger domain, C3HC4 (zinc finger)"/>
    <property type="match status" value="1"/>
</dbReference>
<protein>
    <recommendedName>
        <fullName evidence="2">RING-type E3 ubiquitin transferase</fullName>
        <ecNumber evidence="2">2.3.2.27</ecNumber>
    </recommendedName>
</protein>
<feature type="compositionally biased region" description="Acidic residues" evidence="7">
    <location>
        <begin position="9"/>
        <end position="47"/>
    </location>
</feature>
<dbReference type="PANTHER" id="PTHR16047:SF13">
    <property type="entry name" value="E3 UBIQUITIN-PROTEIN LIGASE RFWD3"/>
    <property type="match status" value="1"/>
</dbReference>
<dbReference type="Gene3D" id="2.130.10.10">
    <property type="entry name" value="YVTN repeat-like/Quinoprotein amine dehydrogenase"/>
    <property type="match status" value="1"/>
</dbReference>
<dbReference type="AlphaFoldDB" id="A0AAW1KUC9"/>
<keyword evidence="3" id="KW-0853">WD repeat</keyword>
<gene>
    <name evidence="9" type="ORF">RND81_05G033200</name>
</gene>
<dbReference type="InterPro" id="IPR037381">
    <property type="entry name" value="RFWD3"/>
</dbReference>
<dbReference type="InterPro" id="IPR036322">
    <property type="entry name" value="WD40_repeat_dom_sf"/>
</dbReference>
<dbReference type="PANTHER" id="PTHR16047">
    <property type="entry name" value="RFWD3 PROTEIN"/>
    <property type="match status" value="1"/>
</dbReference>
<evidence type="ECO:0000313" key="10">
    <source>
        <dbReference type="Proteomes" id="UP001443914"/>
    </source>
</evidence>
<dbReference type="InterPro" id="IPR001841">
    <property type="entry name" value="Znf_RING"/>
</dbReference>
<dbReference type="GO" id="GO:0036297">
    <property type="term" value="P:interstrand cross-link repair"/>
    <property type="evidence" value="ECO:0007669"/>
    <property type="project" value="InterPro"/>
</dbReference>
<comment type="catalytic activity">
    <reaction evidence="1">
        <text>S-ubiquitinyl-[E2 ubiquitin-conjugating enzyme]-L-cysteine + [acceptor protein]-L-lysine = [E2 ubiquitin-conjugating enzyme]-L-cysteine + N(6)-ubiquitinyl-[acceptor protein]-L-lysine.</text>
        <dbReference type="EC" id="2.3.2.27"/>
    </reaction>
</comment>
<evidence type="ECO:0000256" key="4">
    <source>
        <dbReference type="ARBA" id="ARBA00034306"/>
    </source>
</evidence>
<dbReference type="CDD" id="cd16450">
    <property type="entry name" value="mRING-C3HGC3_RFWD3"/>
    <property type="match status" value="1"/>
</dbReference>
<keyword evidence="6" id="KW-0175">Coiled coil</keyword>
<dbReference type="InterPro" id="IPR013083">
    <property type="entry name" value="Znf_RING/FYVE/PHD"/>
</dbReference>
<evidence type="ECO:0000256" key="5">
    <source>
        <dbReference type="PROSITE-ProRule" id="PRU00175"/>
    </source>
</evidence>
<dbReference type="PROSITE" id="PS50089">
    <property type="entry name" value="ZF_RING_2"/>
    <property type="match status" value="1"/>
</dbReference>
<dbReference type="Proteomes" id="UP001443914">
    <property type="component" value="Unassembled WGS sequence"/>
</dbReference>
<dbReference type="InterPro" id="IPR015943">
    <property type="entry name" value="WD40/YVTN_repeat-like_dom_sf"/>
</dbReference>
<dbReference type="GO" id="GO:0008270">
    <property type="term" value="F:zinc ion binding"/>
    <property type="evidence" value="ECO:0007669"/>
    <property type="project" value="UniProtKB-KW"/>
</dbReference>
<dbReference type="Pfam" id="PF23419">
    <property type="entry name" value="WD40_RFWD3"/>
    <property type="match status" value="1"/>
</dbReference>
<proteinExistence type="predicted"/>
<keyword evidence="5" id="KW-0863">Zinc-finger</keyword>
<feature type="domain" description="RING-type" evidence="8">
    <location>
        <begin position="100"/>
        <end position="149"/>
    </location>
</feature>
<dbReference type="GO" id="GO:0016567">
    <property type="term" value="P:protein ubiquitination"/>
    <property type="evidence" value="ECO:0007669"/>
    <property type="project" value="InterPro"/>
</dbReference>
<evidence type="ECO:0000256" key="6">
    <source>
        <dbReference type="SAM" id="Coils"/>
    </source>
</evidence>
<comment type="caution">
    <text evidence="9">The sequence shown here is derived from an EMBL/GenBank/DDBJ whole genome shotgun (WGS) entry which is preliminary data.</text>
</comment>
<dbReference type="Pfam" id="PF13639">
    <property type="entry name" value="zf-RING_2"/>
    <property type="match status" value="1"/>
</dbReference>
<dbReference type="EC" id="2.3.2.27" evidence="2"/>
<dbReference type="EMBL" id="JBDFQZ010000005">
    <property type="protein sequence ID" value="KAK9723903.1"/>
    <property type="molecule type" value="Genomic_DNA"/>
</dbReference>
<evidence type="ECO:0000313" key="9">
    <source>
        <dbReference type="EMBL" id="KAK9723903.1"/>
    </source>
</evidence>
<keyword evidence="5" id="KW-0862">Zinc</keyword>
<evidence type="ECO:0000256" key="3">
    <source>
        <dbReference type="ARBA" id="ARBA00022574"/>
    </source>
</evidence>
<dbReference type="SUPFAM" id="SSF50978">
    <property type="entry name" value="WD40 repeat-like"/>
    <property type="match status" value="1"/>
</dbReference>
<dbReference type="GO" id="GO:0061630">
    <property type="term" value="F:ubiquitin protein ligase activity"/>
    <property type="evidence" value="ECO:0007669"/>
    <property type="project" value="UniProtKB-EC"/>
</dbReference>
<dbReference type="SMART" id="SM00184">
    <property type="entry name" value="RING"/>
    <property type="match status" value="1"/>
</dbReference>
<dbReference type="SUPFAM" id="SSF57850">
    <property type="entry name" value="RING/U-box"/>
    <property type="match status" value="1"/>
</dbReference>
<feature type="coiled-coil region" evidence="6">
    <location>
        <begin position="169"/>
        <end position="238"/>
    </location>
</feature>